<reference evidence="2 3" key="1">
    <citation type="submission" date="2022-05" db="EMBL/GenBank/DDBJ databases">
        <authorList>
            <consortium name="Genoscope - CEA"/>
            <person name="William W."/>
        </authorList>
    </citation>
    <scope>NUCLEOTIDE SEQUENCE [LARGE SCALE GENOMIC DNA]</scope>
</reference>
<dbReference type="PANTHER" id="PTHR14652">
    <property type="entry name" value="TYPE 2 DNA TOPOISOMERASE 6 SUBUNIT B-LIKE"/>
    <property type="match status" value="1"/>
</dbReference>
<evidence type="ECO:0000256" key="1">
    <source>
        <dbReference type="SAM" id="MobiDB-lite"/>
    </source>
</evidence>
<proteinExistence type="predicted"/>
<sequence length="323" mass="36192">MCDGLSFRRQKQVQNTEKQNKRASKNKQQLVEKAIPNIADAIKTVVSQSENKDFRTKCLNLLKIKDEKGFDDVLTKKLWKIASCRLNIKPAAESESQLPIKKNAVDEESGEDYFDDLAGDITFYNSDNCFMIGRQANETTDALSQPDSSFELLAELYWDSDHLSDEMLPGIAQNSSKNYLQGHTGASCDKALCVSASQEKSYECTVDPPKETQCPQQQSTEKCSLIKEATDLTSPKAKLRCCKDASEPTEATTRSNDWLQEFNQDCYWVVHKKIPEQQEAKQSSTTENATLRACSEASLSCVSVSQTVRSEDDFDALAEFLVD</sequence>
<evidence type="ECO:0000313" key="3">
    <source>
        <dbReference type="Proteomes" id="UP001159427"/>
    </source>
</evidence>
<comment type="caution">
    <text evidence="2">The sequence shown here is derived from an EMBL/GenBank/DDBJ whole genome shotgun (WGS) entry which is preliminary data.</text>
</comment>
<evidence type="ECO:0000313" key="2">
    <source>
        <dbReference type="EMBL" id="CAH3021711.1"/>
    </source>
</evidence>
<feature type="region of interest" description="Disordered" evidence="1">
    <location>
        <begin position="1"/>
        <end position="28"/>
    </location>
</feature>
<keyword evidence="3" id="KW-1185">Reference proteome</keyword>
<protein>
    <submittedName>
        <fullName evidence="2">Uncharacterized protein</fullName>
    </submittedName>
</protein>
<gene>
    <name evidence="2" type="ORF">PEVE_00012521</name>
</gene>
<dbReference type="PANTHER" id="PTHR14652:SF2">
    <property type="entry name" value="TYPE 2 DNA TOPOISOMERASE 6 SUBUNIT B-LIKE"/>
    <property type="match status" value="1"/>
</dbReference>
<organism evidence="2 3">
    <name type="scientific">Porites evermanni</name>
    <dbReference type="NCBI Taxonomy" id="104178"/>
    <lineage>
        <taxon>Eukaryota</taxon>
        <taxon>Metazoa</taxon>
        <taxon>Cnidaria</taxon>
        <taxon>Anthozoa</taxon>
        <taxon>Hexacorallia</taxon>
        <taxon>Scleractinia</taxon>
        <taxon>Fungiina</taxon>
        <taxon>Poritidae</taxon>
        <taxon>Porites</taxon>
    </lineage>
</organism>
<accession>A0ABN8LWN4</accession>
<dbReference type="InterPro" id="IPR028040">
    <property type="entry name" value="TopoVIB-like"/>
</dbReference>
<dbReference type="Proteomes" id="UP001159427">
    <property type="component" value="Unassembled WGS sequence"/>
</dbReference>
<name>A0ABN8LWN4_9CNID</name>
<dbReference type="EMBL" id="CALNXI010000192">
    <property type="protein sequence ID" value="CAH3021711.1"/>
    <property type="molecule type" value="Genomic_DNA"/>
</dbReference>